<keyword evidence="3" id="KW-1185">Reference proteome</keyword>
<dbReference type="HOGENOM" id="CLU_1611397_0_0_1"/>
<sequence>MATSSRRSLLLKEKILRKYEEKKRQRKSLDVGLQEECPDEVIRTNKRWSYFWFCFALFVICKKVVDTVRASREPLKIILRFICVVTCVVTCCITFNYFCPSRKITISGIIDLPLHPQYLTDGEVFQVISMLILLTCPSRKSTEKNEIKNEKDEIKKE</sequence>
<dbReference type="Proteomes" id="UP000001997">
    <property type="component" value="Unassembled WGS sequence"/>
</dbReference>
<reference evidence="2 3" key="1">
    <citation type="journal article" date="2009" name="Nature">
        <title>Evolution of pathogenicity and sexual reproduction in eight Candida genomes.</title>
        <authorList>
            <person name="Butler G."/>
            <person name="Rasmussen M.D."/>
            <person name="Lin M.F."/>
            <person name="Santos M.A."/>
            <person name="Sakthikumar S."/>
            <person name="Munro C.A."/>
            <person name="Rheinbay E."/>
            <person name="Grabherr M."/>
            <person name="Forche A."/>
            <person name="Reedy J.L."/>
            <person name="Agrafioti I."/>
            <person name="Arnaud M.B."/>
            <person name="Bates S."/>
            <person name="Brown A.J."/>
            <person name="Brunke S."/>
            <person name="Costanzo M.C."/>
            <person name="Fitzpatrick D.A."/>
            <person name="de Groot P.W."/>
            <person name="Harris D."/>
            <person name="Hoyer L.L."/>
            <person name="Hube B."/>
            <person name="Klis F.M."/>
            <person name="Kodira C."/>
            <person name="Lennard N."/>
            <person name="Logue M.E."/>
            <person name="Martin R."/>
            <person name="Neiman A.M."/>
            <person name="Nikolaou E."/>
            <person name="Quail M.A."/>
            <person name="Quinn J."/>
            <person name="Santos M.C."/>
            <person name="Schmitzberger F.F."/>
            <person name="Sherlock G."/>
            <person name="Shah P."/>
            <person name="Silverstein K.A."/>
            <person name="Skrzypek M.S."/>
            <person name="Soll D."/>
            <person name="Staggs R."/>
            <person name="Stansfield I."/>
            <person name="Stumpf M.P."/>
            <person name="Sudbery P.E."/>
            <person name="Srikantha T."/>
            <person name="Zeng Q."/>
            <person name="Berman J."/>
            <person name="Berriman M."/>
            <person name="Heitman J."/>
            <person name="Gow N.A."/>
            <person name="Lorenz M.C."/>
            <person name="Birren B.W."/>
            <person name="Kellis M."/>
            <person name="Cuomo C.A."/>
        </authorList>
    </citation>
    <scope>NUCLEOTIDE SEQUENCE [LARGE SCALE GENOMIC DNA]</scope>
    <source>
        <strain evidence="3">ATCC 6260 / CBS 566 / DSM 6381 / JCM 1539 / NBRC 10279 / NRRL Y-324</strain>
    </source>
</reference>
<dbReference type="GeneID" id="5126310"/>
<dbReference type="InParanoid" id="A5DKN2"/>
<dbReference type="EMBL" id="CH408158">
    <property type="protein sequence ID" value="EDK39735.2"/>
    <property type="molecule type" value="Genomic_DNA"/>
</dbReference>
<name>A5DKN2_PICGU</name>
<gene>
    <name evidence="2" type="ORF">PGUG_03833</name>
</gene>
<dbReference type="AlphaFoldDB" id="A5DKN2"/>
<evidence type="ECO:0000256" key="1">
    <source>
        <dbReference type="SAM" id="Phobius"/>
    </source>
</evidence>
<proteinExistence type="predicted"/>
<feature type="transmembrane region" description="Helical" evidence="1">
    <location>
        <begin position="77"/>
        <end position="98"/>
    </location>
</feature>
<evidence type="ECO:0000313" key="3">
    <source>
        <dbReference type="Proteomes" id="UP000001997"/>
    </source>
</evidence>
<keyword evidence="1" id="KW-0472">Membrane</keyword>
<protein>
    <submittedName>
        <fullName evidence="2">Uncharacterized protein</fullName>
    </submittedName>
</protein>
<feature type="transmembrane region" description="Helical" evidence="1">
    <location>
        <begin position="48"/>
        <end position="65"/>
    </location>
</feature>
<dbReference type="RefSeq" id="XP_001484452.2">
    <property type="nucleotide sequence ID" value="XM_001484402.1"/>
</dbReference>
<organism evidence="2 3">
    <name type="scientific">Meyerozyma guilliermondii (strain ATCC 6260 / CBS 566 / DSM 6381 / JCM 1539 / NBRC 10279 / NRRL Y-324)</name>
    <name type="common">Yeast</name>
    <name type="synonym">Candida guilliermondii</name>
    <dbReference type="NCBI Taxonomy" id="294746"/>
    <lineage>
        <taxon>Eukaryota</taxon>
        <taxon>Fungi</taxon>
        <taxon>Dikarya</taxon>
        <taxon>Ascomycota</taxon>
        <taxon>Saccharomycotina</taxon>
        <taxon>Pichiomycetes</taxon>
        <taxon>Debaryomycetaceae</taxon>
        <taxon>Meyerozyma</taxon>
    </lineage>
</organism>
<accession>A5DKN2</accession>
<evidence type="ECO:0000313" key="2">
    <source>
        <dbReference type="EMBL" id="EDK39735.2"/>
    </source>
</evidence>
<dbReference type="KEGG" id="pgu:PGUG_03833"/>
<keyword evidence="1" id="KW-1133">Transmembrane helix</keyword>
<keyword evidence="1" id="KW-0812">Transmembrane</keyword>